<sequence>MATDGKKIEDSERPFVVWQRLESSDKLGAAKPAPVPSKAKPSSGQSPSPSGIERRVWRGVAPPIPDDILALADSSFEDITPTQMAVRRMAHSPIAPIGMVATVSALVMMIVSMRKRDSLAFQRYARYRIAAQGLTICSLVGGAWYYLKKDGFMKRETIMASAADAYEIEPCSSAADEHADHHHFCDLVGPSSVAGENEQRHIAMAVVGHGGKVQQNSILQNSQQFSAVLTDDEDDVVEVEELHGTVVRGPDGQFYVSLNDEVNFDEDDEIDLEQFENVFVTVNAADGAHLLVFDDTERSGGSRAEHRLDTGDHYTTADAHSPADEQRKHHGMRRTSAQKSSPIVSFAADDYGDADIGENSDGIEQQQQYSVRSNSPMSAVFDEDVAQEEVVQCEEDTFGEHGFKLRHSRRVFGGHRCFECGQTFVNMARLERHLSVHQQYGLYLCPLCNKTYKYEYNLFFHWRNTCREMNELLSQEERKSIEINVLRQLVEEIAHKKVTIGPLELDASFPPALRRALPPILRQNVPPPQYKTLAEKTLASKLTMTNMFG</sequence>
<evidence type="ECO:0000256" key="4">
    <source>
        <dbReference type="ARBA" id="ARBA00023128"/>
    </source>
</evidence>
<dbReference type="InterPro" id="IPR036236">
    <property type="entry name" value="Znf_C2H2_sf"/>
</dbReference>
<dbReference type="InterPro" id="IPR007667">
    <property type="entry name" value="Hypoxia_induced_domain"/>
</dbReference>
<feature type="region of interest" description="Disordered" evidence="7">
    <location>
        <begin position="297"/>
        <end position="340"/>
    </location>
</feature>
<evidence type="ECO:0000259" key="10">
    <source>
        <dbReference type="PROSITE" id="PS51503"/>
    </source>
</evidence>
<feature type="transmembrane region" description="Helical" evidence="8">
    <location>
        <begin position="94"/>
        <end position="113"/>
    </location>
</feature>
<keyword evidence="12" id="KW-1185">Reference proteome</keyword>
<evidence type="ECO:0000259" key="9">
    <source>
        <dbReference type="PROSITE" id="PS50157"/>
    </source>
</evidence>
<evidence type="ECO:0000256" key="6">
    <source>
        <dbReference type="PROSITE-ProRule" id="PRU00042"/>
    </source>
</evidence>
<feature type="transmembrane region" description="Helical" evidence="8">
    <location>
        <begin position="125"/>
        <end position="147"/>
    </location>
</feature>
<dbReference type="Gene3D" id="6.10.140.1320">
    <property type="match status" value="1"/>
</dbReference>
<dbReference type="Pfam" id="PF04588">
    <property type="entry name" value="HIG_1_N"/>
    <property type="match status" value="1"/>
</dbReference>
<dbReference type="Gene3D" id="3.30.160.60">
    <property type="entry name" value="Classic Zinc Finger"/>
    <property type="match status" value="1"/>
</dbReference>
<keyword evidence="4" id="KW-0496">Mitochondrion</keyword>
<organism evidence="11 12">
    <name type="scientific">Heterodera trifolii</name>
    <dbReference type="NCBI Taxonomy" id="157864"/>
    <lineage>
        <taxon>Eukaryota</taxon>
        <taxon>Metazoa</taxon>
        <taxon>Ecdysozoa</taxon>
        <taxon>Nematoda</taxon>
        <taxon>Chromadorea</taxon>
        <taxon>Rhabditida</taxon>
        <taxon>Tylenchina</taxon>
        <taxon>Tylenchomorpha</taxon>
        <taxon>Tylenchoidea</taxon>
        <taxon>Heteroderidae</taxon>
        <taxon>Heteroderinae</taxon>
        <taxon>Heterodera</taxon>
    </lineage>
</organism>
<dbReference type="PROSITE" id="PS50157">
    <property type="entry name" value="ZINC_FINGER_C2H2_2"/>
    <property type="match status" value="1"/>
</dbReference>
<dbReference type="PANTHER" id="PTHR12297:SF3">
    <property type="entry name" value="HIG1 DOMAIN FAMILY MEMBER 1A"/>
    <property type="match status" value="1"/>
</dbReference>
<comment type="caution">
    <text evidence="11">The sequence shown here is derived from an EMBL/GenBank/DDBJ whole genome shotgun (WGS) entry which is preliminary data.</text>
</comment>
<evidence type="ECO:0000256" key="2">
    <source>
        <dbReference type="ARBA" id="ARBA00022692"/>
    </source>
</evidence>
<evidence type="ECO:0000256" key="3">
    <source>
        <dbReference type="ARBA" id="ARBA00022989"/>
    </source>
</evidence>
<dbReference type="GO" id="GO:0008270">
    <property type="term" value="F:zinc ion binding"/>
    <property type="evidence" value="ECO:0007669"/>
    <property type="project" value="UniProtKB-KW"/>
</dbReference>
<keyword evidence="6" id="KW-0862">Zinc</keyword>
<evidence type="ECO:0000256" key="7">
    <source>
        <dbReference type="SAM" id="MobiDB-lite"/>
    </source>
</evidence>
<evidence type="ECO:0000313" key="11">
    <source>
        <dbReference type="EMBL" id="KAL3088795.1"/>
    </source>
</evidence>
<accession>A0ABD2JE00</accession>
<feature type="compositionally biased region" description="Basic and acidic residues" evidence="7">
    <location>
        <begin position="297"/>
        <end position="312"/>
    </location>
</feature>
<dbReference type="SUPFAM" id="SSF57667">
    <property type="entry name" value="beta-beta-alpha zinc fingers"/>
    <property type="match status" value="1"/>
</dbReference>
<dbReference type="InterPro" id="IPR013087">
    <property type="entry name" value="Znf_C2H2_type"/>
</dbReference>
<gene>
    <name evidence="11" type="ORF">niasHT_023143</name>
</gene>
<evidence type="ECO:0000256" key="5">
    <source>
        <dbReference type="ARBA" id="ARBA00023136"/>
    </source>
</evidence>
<protein>
    <submittedName>
        <fullName evidence="11">Uncharacterized protein</fullName>
    </submittedName>
</protein>
<feature type="domain" description="C2H2-type" evidence="9">
    <location>
        <begin position="415"/>
        <end position="437"/>
    </location>
</feature>
<dbReference type="InterPro" id="IPR050355">
    <property type="entry name" value="RCF1"/>
</dbReference>
<name>A0ABD2JE00_9BILA</name>
<keyword evidence="3 8" id="KW-1133">Transmembrane helix</keyword>
<evidence type="ECO:0000256" key="8">
    <source>
        <dbReference type="SAM" id="Phobius"/>
    </source>
</evidence>
<proteinExistence type="predicted"/>
<dbReference type="PROSITE" id="PS00028">
    <property type="entry name" value="ZINC_FINGER_C2H2_1"/>
    <property type="match status" value="1"/>
</dbReference>
<keyword evidence="5 8" id="KW-0472">Membrane</keyword>
<dbReference type="PROSITE" id="PS51503">
    <property type="entry name" value="HIG1"/>
    <property type="match status" value="1"/>
</dbReference>
<dbReference type="EMBL" id="JBICBT010000995">
    <property type="protein sequence ID" value="KAL3088795.1"/>
    <property type="molecule type" value="Genomic_DNA"/>
</dbReference>
<dbReference type="PANTHER" id="PTHR12297">
    <property type="entry name" value="HYPOXIA-INDUCBILE GENE 1 HIG1 -RELATED"/>
    <property type="match status" value="1"/>
</dbReference>
<dbReference type="SMART" id="SM00355">
    <property type="entry name" value="ZnF_C2H2"/>
    <property type="match status" value="2"/>
</dbReference>
<feature type="compositionally biased region" description="Low complexity" evidence="7">
    <location>
        <begin position="29"/>
        <end position="51"/>
    </location>
</feature>
<evidence type="ECO:0000256" key="1">
    <source>
        <dbReference type="ARBA" id="ARBA00004325"/>
    </source>
</evidence>
<comment type="subcellular location">
    <subcellularLocation>
        <location evidence="1">Mitochondrion membrane</location>
    </subcellularLocation>
</comment>
<feature type="region of interest" description="Disordered" evidence="7">
    <location>
        <begin position="26"/>
        <end position="53"/>
    </location>
</feature>
<reference evidence="11 12" key="1">
    <citation type="submission" date="2024-10" db="EMBL/GenBank/DDBJ databases">
        <authorList>
            <person name="Kim D."/>
        </authorList>
    </citation>
    <scope>NUCLEOTIDE SEQUENCE [LARGE SCALE GENOMIC DNA]</scope>
    <source>
        <strain evidence="11">BH-2024</strain>
    </source>
</reference>
<feature type="domain" description="HIG1" evidence="10">
    <location>
        <begin position="66"/>
        <end position="157"/>
    </location>
</feature>
<evidence type="ECO:0000313" key="12">
    <source>
        <dbReference type="Proteomes" id="UP001620626"/>
    </source>
</evidence>
<dbReference type="Proteomes" id="UP001620626">
    <property type="component" value="Unassembled WGS sequence"/>
</dbReference>
<keyword evidence="2 8" id="KW-0812">Transmembrane</keyword>
<dbReference type="GO" id="GO:0031966">
    <property type="term" value="C:mitochondrial membrane"/>
    <property type="evidence" value="ECO:0007669"/>
    <property type="project" value="UniProtKB-SubCell"/>
</dbReference>
<dbReference type="AlphaFoldDB" id="A0ABD2JE00"/>
<keyword evidence="6" id="KW-0863">Zinc-finger</keyword>
<keyword evidence="6" id="KW-0479">Metal-binding</keyword>